<keyword evidence="1" id="KW-0812">Transmembrane</keyword>
<dbReference type="InterPro" id="IPR011453">
    <property type="entry name" value="DUF1559"/>
</dbReference>
<keyword evidence="1" id="KW-0472">Membrane</keyword>
<evidence type="ECO:0000256" key="1">
    <source>
        <dbReference type="SAM" id="Phobius"/>
    </source>
</evidence>
<dbReference type="NCBIfam" id="TIGR02532">
    <property type="entry name" value="IV_pilin_GFxxxE"/>
    <property type="match status" value="1"/>
</dbReference>
<dbReference type="OrthoDB" id="236724at2"/>
<dbReference type="RefSeq" id="WP_145193275.1">
    <property type="nucleotide sequence ID" value="NZ_CP036266.1"/>
</dbReference>
<dbReference type="Proteomes" id="UP000320421">
    <property type="component" value="Chromosome"/>
</dbReference>
<dbReference type="Pfam" id="PF07596">
    <property type="entry name" value="SBP_bac_10"/>
    <property type="match status" value="1"/>
</dbReference>
<dbReference type="PANTHER" id="PTHR30093">
    <property type="entry name" value="GENERAL SECRETION PATHWAY PROTEIN G"/>
    <property type="match status" value="1"/>
</dbReference>
<feature type="transmembrane region" description="Helical" evidence="1">
    <location>
        <begin position="12"/>
        <end position="36"/>
    </location>
</feature>
<name>A0A517PYR2_9PLAN</name>
<accession>A0A517PYR2</accession>
<dbReference type="PROSITE" id="PS00409">
    <property type="entry name" value="PROKAR_NTER_METHYL"/>
    <property type="match status" value="1"/>
</dbReference>
<protein>
    <submittedName>
        <fullName evidence="3">Type II secretion system protein G</fullName>
    </submittedName>
</protein>
<dbReference type="Gene3D" id="3.30.700.10">
    <property type="entry name" value="Glycoprotein, Type 4 Pilin"/>
    <property type="match status" value="1"/>
</dbReference>
<proteinExistence type="predicted"/>
<dbReference type="PANTHER" id="PTHR30093:SF2">
    <property type="entry name" value="TYPE II SECRETION SYSTEM PROTEIN H"/>
    <property type="match status" value="1"/>
</dbReference>
<organism evidence="3 4">
    <name type="scientific">Gimesia chilikensis</name>
    <dbReference type="NCBI Taxonomy" id="2605989"/>
    <lineage>
        <taxon>Bacteria</taxon>
        <taxon>Pseudomonadati</taxon>
        <taxon>Planctomycetota</taxon>
        <taxon>Planctomycetia</taxon>
        <taxon>Planctomycetales</taxon>
        <taxon>Planctomycetaceae</taxon>
        <taxon>Gimesia</taxon>
    </lineage>
</organism>
<evidence type="ECO:0000313" key="4">
    <source>
        <dbReference type="Proteomes" id="UP000320421"/>
    </source>
</evidence>
<feature type="domain" description="DUF1559" evidence="2">
    <location>
        <begin position="37"/>
        <end position="341"/>
    </location>
</feature>
<evidence type="ECO:0000313" key="3">
    <source>
        <dbReference type="EMBL" id="QDT24521.1"/>
    </source>
</evidence>
<dbReference type="SUPFAM" id="SSF54523">
    <property type="entry name" value="Pili subunits"/>
    <property type="match status" value="1"/>
</dbReference>
<dbReference type="NCBIfam" id="TIGR04294">
    <property type="entry name" value="pre_pil_HX9DG"/>
    <property type="match status" value="1"/>
</dbReference>
<gene>
    <name evidence="3" type="primary">xcpT_55</name>
    <name evidence="3" type="ORF">HG66A1_63550</name>
</gene>
<dbReference type="EMBL" id="CP036266">
    <property type="protein sequence ID" value="QDT24521.1"/>
    <property type="molecule type" value="Genomic_DNA"/>
</dbReference>
<keyword evidence="4" id="KW-1185">Reference proteome</keyword>
<reference evidence="3 4" key="1">
    <citation type="submission" date="2019-02" db="EMBL/GenBank/DDBJ databases">
        <title>Deep-cultivation of Planctomycetes and their phenomic and genomic characterization uncovers novel biology.</title>
        <authorList>
            <person name="Wiegand S."/>
            <person name="Jogler M."/>
            <person name="Boedeker C."/>
            <person name="Pinto D."/>
            <person name="Vollmers J."/>
            <person name="Rivas-Marin E."/>
            <person name="Kohn T."/>
            <person name="Peeters S.H."/>
            <person name="Heuer A."/>
            <person name="Rast P."/>
            <person name="Oberbeckmann S."/>
            <person name="Bunk B."/>
            <person name="Jeske O."/>
            <person name="Meyerdierks A."/>
            <person name="Storesund J.E."/>
            <person name="Kallscheuer N."/>
            <person name="Luecker S."/>
            <person name="Lage O.M."/>
            <person name="Pohl T."/>
            <person name="Merkel B.J."/>
            <person name="Hornburger P."/>
            <person name="Mueller R.-W."/>
            <person name="Bruemmer F."/>
            <person name="Labrenz M."/>
            <person name="Spormann A.M."/>
            <person name="Op den Camp H."/>
            <person name="Overmann J."/>
            <person name="Amann R."/>
            <person name="Jetten M.S.M."/>
            <person name="Mascher T."/>
            <person name="Medema M.H."/>
            <person name="Devos D.P."/>
            <person name="Kaster A.-K."/>
            <person name="Ovreas L."/>
            <person name="Rohde M."/>
            <person name="Galperin M.Y."/>
            <person name="Jogler C."/>
        </authorList>
    </citation>
    <scope>NUCLEOTIDE SEQUENCE [LARGE SCALE GENOMIC DNA]</scope>
    <source>
        <strain evidence="3 4">HG66A1</strain>
    </source>
</reference>
<sequence length="359" mass="38489">MNVHFPSRKNRGFTLIELLVVIAIIAILIALLLPAVQQAREAARRSACKNNLKQLGLAMHNYHDTHSIFPRGNFERYDASTYGYGNYSYFSFSAQTMLLPFMDQAPLYNQFNFSLAPNQGVNDTAKRAVIPAFLCPSDTRRILNGGGYGLGPGNSYAVSSGPSVYWFGSAPSTNTSPQNLQHQVGMFNYRKTVRLRDIIDGSSNTIAASEIMMGDGNNSTTLVDRGDTVRGGSRGSTASSFPALSDLKGWGASCQAMISTLPAATAPRGDTGSNWVYGNGGLTVFNTLLNPNSPYPNCVTCVSCGTNDAPGLFPARSRHTGGVHVLMGDGATRFVSDNIDNTTWQSLGGIADGRVLGEF</sequence>
<dbReference type="Pfam" id="PF07963">
    <property type="entry name" value="N_methyl"/>
    <property type="match status" value="1"/>
</dbReference>
<dbReference type="AlphaFoldDB" id="A0A517PYR2"/>
<evidence type="ECO:0000259" key="2">
    <source>
        <dbReference type="Pfam" id="PF07596"/>
    </source>
</evidence>
<dbReference type="InterPro" id="IPR027558">
    <property type="entry name" value="Pre_pil_HX9DG_C"/>
</dbReference>
<dbReference type="InterPro" id="IPR012902">
    <property type="entry name" value="N_methyl_site"/>
</dbReference>
<keyword evidence="1" id="KW-1133">Transmembrane helix</keyword>
<dbReference type="InterPro" id="IPR045584">
    <property type="entry name" value="Pilin-like"/>
</dbReference>